<keyword evidence="2" id="KW-1185">Reference proteome</keyword>
<evidence type="ECO:0000313" key="2">
    <source>
        <dbReference type="Proteomes" id="UP000823775"/>
    </source>
</evidence>
<dbReference type="EMBL" id="JACEIK010013784">
    <property type="protein sequence ID" value="MCE3216662.1"/>
    <property type="molecule type" value="Genomic_DNA"/>
</dbReference>
<gene>
    <name evidence="1" type="ORF">HAX54_007364</name>
</gene>
<reference evidence="1 2" key="1">
    <citation type="journal article" date="2021" name="BMC Genomics">
        <title>Datura genome reveals duplications of psychoactive alkaloid biosynthetic genes and high mutation rate following tissue culture.</title>
        <authorList>
            <person name="Rajewski A."/>
            <person name="Carter-House D."/>
            <person name="Stajich J."/>
            <person name="Litt A."/>
        </authorList>
    </citation>
    <scope>NUCLEOTIDE SEQUENCE [LARGE SCALE GENOMIC DNA]</scope>
    <source>
        <strain evidence="1">AR-01</strain>
    </source>
</reference>
<name>A0ABS8WUN6_DATST</name>
<accession>A0ABS8WUN6</accession>
<comment type="caution">
    <text evidence="1">The sequence shown here is derived from an EMBL/GenBank/DDBJ whole genome shotgun (WGS) entry which is preliminary data.</text>
</comment>
<evidence type="ECO:0000313" key="1">
    <source>
        <dbReference type="EMBL" id="MCE3216662.1"/>
    </source>
</evidence>
<dbReference type="Proteomes" id="UP000823775">
    <property type="component" value="Unassembled WGS sequence"/>
</dbReference>
<protein>
    <submittedName>
        <fullName evidence="1">Uncharacterized protein</fullName>
    </submittedName>
</protein>
<sequence length="133" mass="14825">MTCMELQAQVVGLSQKVQTAEKLTYDTSITAPTTSNTIHSQQGRENGIARHTTHNGIPTTIFKAKDYYGIMADDCRFTLNSYRDRRNIDVVTKMVVGLQAGEDLSEAPAWAVLSATTERTRSVWRKSESRLAN</sequence>
<proteinExistence type="predicted"/>
<organism evidence="1 2">
    <name type="scientific">Datura stramonium</name>
    <name type="common">Jimsonweed</name>
    <name type="synonym">Common thornapple</name>
    <dbReference type="NCBI Taxonomy" id="4076"/>
    <lineage>
        <taxon>Eukaryota</taxon>
        <taxon>Viridiplantae</taxon>
        <taxon>Streptophyta</taxon>
        <taxon>Embryophyta</taxon>
        <taxon>Tracheophyta</taxon>
        <taxon>Spermatophyta</taxon>
        <taxon>Magnoliopsida</taxon>
        <taxon>eudicotyledons</taxon>
        <taxon>Gunneridae</taxon>
        <taxon>Pentapetalae</taxon>
        <taxon>asterids</taxon>
        <taxon>lamiids</taxon>
        <taxon>Solanales</taxon>
        <taxon>Solanaceae</taxon>
        <taxon>Solanoideae</taxon>
        <taxon>Datureae</taxon>
        <taxon>Datura</taxon>
    </lineage>
</organism>